<sequence>MGDGAEGRPTPTTWVEVSRDAMEARVFLAPDIPVPSLEALRSALASQHVVHGVDDVLLLRLSLEGEPGEYIVARGSPPTQPADGRVDYYFRTGTRHLSPNLLADGRVDHHDLGAFELVDEGQILARRTPPVPGEPGMTVTGDPISSRVPRDVPLKGGRGTQSSDDGLLVIAAIKGQPVLHRGVLQVNPNLKIEGDVDYGTGNVTFDGNLEILGEIKRTFVVRATGSVYVHGALDGGVIEAGGSVTVEGGIRSGGHVTSGGAVRARYIEYSKVTCEGHLFVRDDLMFSDVECGGTVEVQGGLVGGLVQADVSVRAEALGSRLGAPTDLSLRPRVKWAARMREAEKEADDLRQKISQIEMGIHEARGRNRADEDGVMTKLTLALDKMRAELAAATARQLAARNRFEMLGHPKVFITNVIHPGVRIFLNEAVAKFEADQLCTQCYEEGGEVRVA</sequence>
<feature type="region of interest" description="Disordered" evidence="2">
    <location>
        <begin position="126"/>
        <end position="160"/>
    </location>
</feature>
<evidence type="ECO:0000313" key="5">
    <source>
        <dbReference type="Proteomes" id="UP000703893"/>
    </source>
</evidence>
<name>A0A937X4S0_9BACT</name>
<dbReference type="Proteomes" id="UP000703893">
    <property type="component" value="Unassembled WGS sequence"/>
</dbReference>
<proteinExistence type="predicted"/>
<comment type="caution">
    <text evidence="4">The sequence shown here is derived from an EMBL/GenBank/DDBJ whole genome shotgun (WGS) entry which is preliminary data.</text>
</comment>
<evidence type="ECO:0000259" key="3">
    <source>
        <dbReference type="Pfam" id="PF20250"/>
    </source>
</evidence>
<dbReference type="PANTHER" id="PTHR38032:SF1">
    <property type="entry name" value="RNA-BINDING PROTEIN KHPB N-TERMINAL DOMAIN-CONTAINING PROTEIN"/>
    <property type="match status" value="1"/>
</dbReference>
<evidence type="ECO:0000313" key="4">
    <source>
        <dbReference type="EMBL" id="MBM3275813.1"/>
    </source>
</evidence>
<protein>
    <submittedName>
        <fullName evidence="4">DUF342 domain-containing protein</fullName>
    </submittedName>
</protein>
<dbReference type="InterPro" id="IPR005646">
    <property type="entry name" value="FapA"/>
</dbReference>
<accession>A0A937X4S0</accession>
<dbReference type="InterPro" id="IPR046866">
    <property type="entry name" value="FapA_N"/>
</dbReference>
<dbReference type="Pfam" id="PF20250">
    <property type="entry name" value="FapA_N"/>
    <property type="match status" value="1"/>
</dbReference>
<reference evidence="4 5" key="1">
    <citation type="submission" date="2019-03" db="EMBL/GenBank/DDBJ databases">
        <title>Lake Tanganyika Metagenome-Assembled Genomes (MAGs).</title>
        <authorList>
            <person name="Tran P."/>
        </authorList>
    </citation>
    <scope>NUCLEOTIDE SEQUENCE [LARGE SCALE GENOMIC DNA]</scope>
    <source>
        <strain evidence="4">K_DeepCast_65m_m2_236</strain>
    </source>
</reference>
<keyword evidence="1" id="KW-0175">Coiled coil</keyword>
<dbReference type="PANTHER" id="PTHR38032">
    <property type="entry name" value="POLYMERASE-RELATED"/>
    <property type="match status" value="1"/>
</dbReference>
<dbReference type="EMBL" id="VGJX01000733">
    <property type="protein sequence ID" value="MBM3275813.1"/>
    <property type="molecule type" value="Genomic_DNA"/>
</dbReference>
<dbReference type="InterPro" id="IPR046865">
    <property type="entry name" value="FapA_b_solenoid"/>
</dbReference>
<feature type="coiled-coil region" evidence="1">
    <location>
        <begin position="332"/>
        <end position="402"/>
    </location>
</feature>
<feature type="domain" description="Flagellar Assembly Protein A N-terminal region" evidence="3">
    <location>
        <begin position="15"/>
        <end position="180"/>
    </location>
</feature>
<organism evidence="4 5">
    <name type="scientific">Candidatus Tanganyikabacteria bacterium</name>
    <dbReference type="NCBI Taxonomy" id="2961651"/>
    <lineage>
        <taxon>Bacteria</taxon>
        <taxon>Bacillati</taxon>
        <taxon>Candidatus Sericytochromatia</taxon>
        <taxon>Candidatus Tanganyikabacteria</taxon>
    </lineage>
</organism>
<evidence type="ECO:0000256" key="1">
    <source>
        <dbReference type="SAM" id="Coils"/>
    </source>
</evidence>
<dbReference type="AlphaFoldDB" id="A0A937X4S0"/>
<gene>
    <name evidence="4" type="ORF">FJZ00_11710</name>
</gene>
<evidence type="ECO:0000256" key="2">
    <source>
        <dbReference type="SAM" id="MobiDB-lite"/>
    </source>
</evidence>
<dbReference type="Pfam" id="PF03961">
    <property type="entry name" value="FapA"/>
    <property type="match status" value="1"/>
</dbReference>